<sequence>MPILDSANEVVRIVGLIIEYIGLAIVVVSVVLALSKVVLPSYSMESIRRRLAMHIIFGLEFVIAADILLATVATDFQDILHLGGIVVIRVVLGYSLRKEAHF</sequence>
<keyword evidence="1" id="KW-0472">Membrane</keyword>
<evidence type="ECO:0000313" key="2">
    <source>
        <dbReference type="EMBL" id="PIR74840.1"/>
    </source>
</evidence>
<dbReference type="PANTHER" id="PTHR38468:SF1">
    <property type="entry name" value="SLL0939 PROTEIN"/>
    <property type="match status" value="1"/>
</dbReference>
<proteinExistence type="predicted"/>
<keyword evidence="1" id="KW-1133">Transmembrane helix</keyword>
<comment type="caution">
    <text evidence="2">The sequence shown here is derived from an EMBL/GenBank/DDBJ whole genome shotgun (WGS) entry which is preliminary data.</text>
</comment>
<dbReference type="InterPro" id="IPR012427">
    <property type="entry name" value="DUF1622"/>
</dbReference>
<reference evidence="3" key="1">
    <citation type="submission" date="2017-09" db="EMBL/GenBank/DDBJ databases">
        <title>Depth-based differentiation of microbial function through sediment-hosted aquifers and enrichment of novel symbionts in the deep terrestrial subsurface.</title>
        <authorList>
            <person name="Probst A.J."/>
            <person name="Ladd B."/>
            <person name="Jarett J.K."/>
            <person name="Geller-Mcgrath D.E."/>
            <person name="Sieber C.M.K."/>
            <person name="Emerson J.B."/>
            <person name="Anantharaman K."/>
            <person name="Thomas B.C."/>
            <person name="Malmstrom R."/>
            <person name="Stieglmeier M."/>
            <person name="Klingl A."/>
            <person name="Woyke T."/>
            <person name="Ryan C.M."/>
            <person name="Banfield J.F."/>
        </authorList>
    </citation>
    <scope>NUCLEOTIDE SEQUENCE [LARGE SCALE GENOMIC DNA]</scope>
</reference>
<gene>
    <name evidence="2" type="ORF">COU35_00445</name>
</gene>
<evidence type="ECO:0000313" key="3">
    <source>
        <dbReference type="Proteomes" id="UP000230154"/>
    </source>
</evidence>
<dbReference type="PANTHER" id="PTHR38468">
    <property type="entry name" value="SLL0939 PROTEIN"/>
    <property type="match status" value="1"/>
</dbReference>
<dbReference type="Proteomes" id="UP000230154">
    <property type="component" value="Unassembled WGS sequence"/>
</dbReference>
<feature type="transmembrane region" description="Helical" evidence="1">
    <location>
        <begin position="51"/>
        <end position="73"/>
    </location>
</feature>
<evidence type="ECO:0000256" key="1">
    <source>
        <dbReference type="SAM" id="Phobius"/>
    </source>
</evidence>
<dbReference type="EMBL" id="PFCB01000003">
    <property type="protein sequence ID" value="PIR74840.1"/>
    <property type="molecule type" value="Genomic_DNA"/>
</dbReference>
<protein>
    <recommendedName>
        <fullName evidence="4">DUF1622 domain-containing protein</fullName>
    </recommendedName>
</protein>
<feature type="transmembrane region" description="Helical" evidence="1">
    <location>
        <begin position="20"/>
        <end position="39"/>
    </location>
</feature>
<dbReference type="Pfam" id="PF07784">
    <property type="entry name" value="DUF1622"/>
    <property type="match status" value="1"/>
</dbReference>
<dbReference type="AlphaFoldDB" id="A0A2H0TRP7"/>
<feature type="transmembrane region" description="Helical" evidence="1">
    <location>
        <begin position="79"/>
        <end position="96"/>
    </location>
</feature>
<evidence type="ECO:0008006" key="4">
    <source>
        <dbReference type="Google" id="ProtNLM"/>
    </source>
</evidence>
<name>A0A2H0TRP7_9BACT</name>
<organism evidence="2 3">
    <name type="scientific">Candidatus Magasanikbacteria bacterium CG10_big_fil_rev_8_21_14_0_10_47_10</name>
    <dbReference type="NCBI Taxonomy" id="1974652"/>
    <lineage>
        <taxon>Bacteria</taxon>
        <taxon>Candidatus Magasanikiibacteriota</taxon>
    </lineage>
</organism>
<keyword evidence="1" id="KW-0812">Transmembrane</keyword>
<accession>A0A2H0TRP7</accession>